<feature type="region of interest" description="Disordered" evidence="1">
    <location>
        <begin position="1"/>
        <end position="61"/>
    </location>
</feature>
<dbReference type="OrthoDB" id="10642214at2759"/>
<evidence type="ECO:0000313" key="2">
    <source>
        <dbReference type="EMBL" id="PWY67941.1"/>
    </source>
</evidence>
<gene>
    <name evidence="2" type="ORF">BO70DRAFT_400517</name>
</gene>
<sequence length="165" mass="17543">MAIEITDTDGEDRSPLDEKKEVRIAAHDAVDDAAFIEGSSRPKSSLQTASPSALMASTPPSSAISSLLKRNLTWSLARAANKPAESSFGLHGEGGGSVFKDDRQLDDPRHFAPRGGIADSPYPTRRSTGTLEMPSRLKAQRSQNFYDKAVGTVKGIRVSGVTATA</sequence>
<dbReference type="Proteomes" id="UP000247233">
    <property type="component" value="Unassembled WGS sequence"/>
</dbReference>
<accession>A0A317V3M0</accession>
<feature type="compositionally biased region" description="Basic and acidic residues" evidence="1">
    <location>
        <begin position="99"/>
        <end position="110"/>
    </location>
</feature>
<dbReference type="EMBL" id="MSFL01000039">
    <property type="protein sequence ID" value="PWY67941.1"/>
    <property type="molecule type" value="Genomic_DNA"/>
</dbReference>
<organism evidence="2 3">
    <name type="scientific">Aspergillus heteromorphus CBS 117.55</name>
    <dbReference type="NCBI Taxonomy" id="1448321"/>
    <lineage>
        <taxon>Eukaryota</taxon>
        <taxon>Fungi</taxon>
        <taxon>Dikarya</taxon>
        <taxon>Ascomycota</taxon>
        <taxon>Pezizomycotina</taxon>
        <taxon>Eurotiomycetes</taxon>
        <taxon>Eurotiomycetidae</taxon>
        <taxon>Eurotiales</taxon>
        <taxon>Aspergillaceae</taxon>
        <taxon>Aspergillus</taxon>
        <taxon>Aspergillus subgen. Circumdati</taxon>
    </lineage>
</organism>
<reference evidence="2 3" key="1">
    <citation type="submission" date="2016-12" db="EMBL/GenBank/DDBJ databases">
        <title>The genomes of Aspergillus section Nigri reveals drivers in fungal speciation.</title>
        <authorList>
            <consortium name="DOE Joint Genome Institute"/>
            <person name="Vesth T.C."/>
            <person name="Nybo J."/>
            <person name="Theobald S."/>
            <person name="Brandl J."/>
            <person name="Frisvad J.C."/>
            <person name="Nielsen K.F."/>
            <person name="Lyhne E.K."/>
            <person name="Kogle M.E."/>
            <person name="Kuo A."/>
            <person name="Riley R."/>
            <person name="Clum A."/>
            <person name="Nolan M."/>
            <person name="Lipzen A."/>
            <person name="Salamov A."/>
            <person name="Henrissat B."/>
            <person name="Wiebenga A."/>
            <person name="De Vries R.P."/>
            <person name="Grigoriev I.V."/>
            <person name="Mortensen U.H."/>
            <person name="Andersen M.R."/>
            <person name="Baker S.E."/>
        </authorList>
    </citation>
    <scope>NUCLEOTIDE SEQUENCE [LARGE SCALE GENOMIC DNA]</scope>
    <source>
        <strain evidence="2 3">CBS 117.55</strain>
    </source>
</reference>
<feature type="compositionally biased region" description="Acidic residues" evidence="1">
    <location>
        <begin position="1"/>
        <end position="10"/>
    </location>
</feature>
<dbReference type="RefSeq" id="XP_025395152.1">
    <property type="nucleotide sequence ID" value="XM_025546929.1"/>
</dbReference>
<comment type="caution">
    <text evidence="2">The sequence shown here is derived from an EMBL/GenBank/DDBJ whole genome shotgun (WGS) entry which is preliminary data.</text>
</comment>
<protein>
    <submittedName>
        <fullName evidence="2">Uncharacterized protein</fullName>
    </submittedName>
</protein>
<dbReference type="GeneID" id="37069166"/>
<dbReference type="AlphaFoldDB" id="A0A317V3M0"/>
<feature type="region of interest" description="Disordered" evidence="1">
    <location>
        <begin position="83"/>
        <end position="132"/>
    </location>
</feature>
<feature type="compositionally biased region" description="Polar residues" evidence="1">
    <location>
        <begin position="41"/>
        <end position="51"/>
    </location>
</feature>
<proteinExistence type="predicted"/>
<feature type="compositionally biased region" description="Basic and acidic residues" evidence="1">
    <location>
        <begin position="11"/>
        <end position="30"/>
    </location>
</feature>
<dbReference type="VEuPathDB" id="FungiDB:BO70DRAFT_400517"/>
<evidence type="ECO:0000256" key="1">
    <source>
        <dbReference type="SAM" id="MobiDB-lite"/>
    </source>
</evidence>
<name>A0A317V3M0_9EURO</name>
<keyword evidence="3" id="KW-1185">Reference proteome</keyword>
<evidence type="ECO:0000313" key="3">
    <source>
        <dbReference type="Proteomes" id="UP000247233"/>
    </source>
</evidence>